<dbReference type="PROSITE" id="PS00039">
    <property type="entry name" value="DEAD_ATP_HELICASE"/>
    <property type="match status" value="1"/>
</dbReference>
<evidence type="ECO:0000259" key="16">
    <source>
        <dbReference type="PROSITE" id="PS51194"/>
    </source>
</evidence>
<evidence type="ECO:0000256" key="11">
    <source>
        <dbReference type="ARBA" id="ARBA00023242"/>
    </source>
</evidence>
<comment type="similarity">
    <text evidence="2">Belongs to the DEAD box helicase family. DDX5/DBP2 subfamily.</text>
</comment>
<dbReference type="Pfam" id="PF00270">
    <property type="entry name" value="DEAD"/>
    <property type="match status" value="1"/>
</dbReference>
<evidence type="ECO:0000256" key="8">
    <source>
        <dbReference type="ARBA" id="ARBA00022806"/>
    </source>
</evidence>
<evidence type="ECO:0000256" key="14">
    <source>
        <dbReference type="SAM" id="MobiDB-lite"/>
    </source>
</evidence>
<dbReference type="Gramene" id="PUZ69325">
    <property type="protein sequence ID" value="PUZ69325"/>
    <property type="gene ID" value="GQ55_2G098700"/>
</dbReference>
<sequence>MGRKLPAEQTEAELPSSSKKEKKSKKDKKRKLAAEAEEAPATEEAVVKSSKKKRAEDGARGGGGGAAENGAEKAVAVTGKGSEDPKYAALRSFSAAELPSQVLDCCKEFSQPSPIQAHSWPFLLDGRDLIGIAATGSGKTIAFGVPALMHIRKKVGGKTGKKAMPRCLVLSPTRELAQQIADVLSEAGTPCGINSVCLYGGTSKGPQIAALKSGVDIVIGTPGRMKDLIEMGFCNLNEVSFVVLDEADRMLDLGFEPEVRAILSQTSSVRQMVMFSATWPLAVHKLAQEFMDPNPIKVVIGSEDLAANHDVMQIVEVLDDRSRDSRLLALLDKYHQAQSNRVLVFVLYKKEAARVETMLQRRGWKAVSVHGDKAQHDRTKALSLFKEGKCPLMIATDVASRGLDIPDVEVVINYSYPLTTEDYVHRIGRTGRAGKKGVAHTFFTQENKGLAGELVNVLREAGQVVPSALMKFGTHVKKKESKIYGSHFKEITADAPKSTKITFGDSDED</sequence>
<keyword evidence="9 13" id="KW-0067">ATP-binding</keyword>
<accession>A0A2T7END0</accession>
<name>A0A2T7END0_9POAL</name>
<keyword evidence="7 13" id="KW-0378">Hydrolase</keyword>
<dbReference type="OrthoDB" id="196131at2759"/>
<evidence type="ECO:0000256" key="4">
    <source>
        <dbReference type="ARBA" id="ARBA00022517"/>
    </source>
</evidence>
<evidence type="ECO:0000256" key="6">
    <source>
        <dbReference type="ARBA" id="ARBA00022741"/>
    </source>
</evidence>
<dbReference type="SUPFAM" id="SSF52540">
    <property type="entry name" value="P-loop containing nucleoside triphosphate hydrolases"/>
    <property type="match status" value="1"/>
</dbReference>
<keyword evidence="6 13" id="KW-0547">Nucleotide-binding</keyword>
<dbReference type="InterPro" id="IPR000629">
    <property type="entry name" value="RNA-helicase_DEAD-box_CS"/>
</dbReference>
<dbReference type="EC" id="3.6.4.13" evidence="3"/>
<evidence type="ECO:0000256" key="9">
    <source>
        <dbReference type="ARBA" id="ARBA00022840"/>
    </source>
</evidence>
<dbReference type="GO" id="GO:0003724">
    <property type="term" value="F:RNA helicase activity"/>
    <property type="evidence" value="ECO:0007669"/>
    <property type="project" value="UniProtKB-EC"/>
</dbReference>
<keyword evidence="8 13" id="KW-0347">Helicase</keyword>
<dbReference type="FunFam" id="3.40.50.300:FF:000008">
    <property type="entry name" value="ATP-dependent RNA helicase RhlB"/>
    <property type="match status" value="1"/>
</dbReference>
<evidence type="ECO:0000256" key="2">
    <source>
        <dbReference type="ARBA" id="ARBA00009334"/>
    </source>
</evidence>
<feature type="compositionally biased region" description="Basic residues" evidence="14">
    <location>
        <begin position="20"/>
        <end position="31"/>
    </location>
</feature>
<evidence type="ECO:0000256" key="1">
    <source>
        <dbReference type="ARBA" id="ARBA00004604"/>
    </source>
</evidence>
<dbReference type="GO" id="GO:0016787">
    <property type="term" value="F:hydrolase activity"/>
    <property type="evidence" value="ECO:0007669"/>
    <property type="project" value="UniProtKB-KW"/>
</dbReference>
<dbReference type="STRING" id="1504633.A0A2T7END0"/>
<dbReference type="InterPro" id="IPR014001">
    <property type="entry name" value="Helicase_ATP-bd"/>
</dbReference>
<dbReference type="SMART" id="SM00490">
    <property type="entry name" value="HELICc"/>
    <property type="match status" value="1"/>
</dbReference>
<evidence type="ECO:0000313" key="18">
    <source>
        <dbReference type="Proteomes" id="UP000244336"/>
    </source>
</evidence>
<evidence type="ECO:0000256" key="10">
    <source>
        <dbReference type="ARBA" id="ARBA00022884"/>
    </source>
</evidence>
<comment type="subcellular location">
    <subcellularLocation>
        <location evidence="1">Nucleus</location>
        <location evidence="1">Nucleolus</location>
    </subcellularLocation>
</comment>
<dbReference type="Gene3D" id="3.40.50.300">
    <property type="entry name" value="P-loop containing nucleotide triphosphate hydrolases"/>
    <property type="match status" value="2"/>
</dbReference>
<comment type="function">
    <text evidence="12">ATP-dependent RNA helicase required for 60S ribosomal subunit synthesis. Involved in efficient pre-rRNA processing, predominantly at site A3, which is necessary for the normal formation of 25S and 5.8S rRNAs.</text>
</comment>
<dbReference type="CDD" id="cd18787">
    <property type="entry name" value="SF2_C_DEAD"/>
    <property type="match status" value="1"/>
</dbReference>
<dbReference type="EMBL" id="CM009750">
    <property type="protein sequence ID" value="PUZ69325.1"/>
    <property type="molecule type" value="Genomic_DNA"/>
</dbReference>
<evidence type="ECO:0000259" key="15">
    <source>
        <dbReference type="PROSITE" id="PS51192"/>
    </source>
</evidence>
<evidence type="ECO:0000256" key="3">
    <source>
        <dbReference type="ARBA" id="ARBA00012552"/>
    </source>
</evidence>
<dbReference type="InterPro" id="IPR027417">
    <property type="entry name" value="P-loop_NTPase"/>
</dbReference>
<dbReference type="SMART" id="SM00487">
    <property type="entry name" value="DEXDc"/>
    <property type="match status" value="1"/>
</dbReference>
<keyword evidence="10" id="KW-0694">RNA-binding</keyword>
<evidence type="ECO:0000313" key="17">
    <source>
        <dbReference type="EMBL" id="PUZ69325.1"/>
    </source>
</evidence>
<keyword evidence="4" id="KW-0690">Ribosome biogenesis</keyword>
<dbReference type="Proteomes" id="UP000244336">
    <property type="component" value="Chromosome 2"/>
</dbReference>
<reference evidence="17 18" key="1">
    <citation type="submission" date="2018-04" db="EMBL/GenBank/DDBJ databases">
        <title>WGS assembly of Panicum hallii var. hallii HAL2.</title>
        <authorList>
            <person name="Lovell J."/>
            <person name="Jenkins J."/>
            <person name="Lowry D."/>
            <person name="Mamidi S."/>
            <person name="Sreedasyam A."/>
            <person name="Weng X."/>
            <person name="Barry K."/>
            <person name="Bonette J."/>
            <person name="Campitelli B."/>
            <person name="Daum C."/>
            <person name="Gordon S."/>
            <person name="Gould B."/>
            <person name="Lipzen A."/>
            <person name="MacQueen A."/>
            <person name="Palacio-Mejia J."/>
            <person name="Plott C."/>
            <person name="Shakirov E."/>
            <person name="Shu S."/>
            <person name="Yoshinaga Y."/>
            <person name="Zane M."/>
            <person name="Rokhsar D."/>
            <person name="Grimwood J."/>
            <person name="Schmutz J."/>
            <person name="Juenger T."/>
        </authorList>
    </citation>
    <scope>NUCLEOTIDE SEQUENCE [LARGE SCALE GENOMIC DNA]</scope>
    <source>
        <strain evidence="18">cv. HAL2</strain>
    </source>
</reference>
<dbReference type="PROSITE" id="PS51192">
    <property type="entry name" value="HELICASE_ATP_BIND_1"/>
    <property type="match status" value="1"/>
</dbReference>
<feature type="domain" description="Helicase C-terminal" evidence="16">
    <location>
        <begin position="310"/>
        <end position="473"/>
    </location>
</feature>
<evidence type="ECO:0000256" key="5">
    <source>
        <dbReference type="ARBA" id="ARBA00022552"/>
    </source>
</evidence>
<dbReference type="PROSITE" id="PS51194">
    <property type="entry name" value="HELICASE_CTER"/>
    <property type="match status" value="1"/>
</dbReference>
<dbReference type="InterPro" id="IPR001650">
    <property type="entry name" value="Helicase_C-like"/>
</dbReference>
<keyword evidence="18" id="KW-1185">Reference proteome</keyword>
<dbReference type="GO" id="GO:0003723">
    <property type="term" value="F:RNA binding"/>
    <property type="evidence" value="ECO:0007669"/>
    <property type="project" value="UniProtKB-KW"/>
</dbReference>
<evidence type="ECO:0000256" key="7">
    <source>
        <dbReference type="ARBA" id="ARBA00022801"/>
    </source>
</evidence>
<dbReference type="PANTHER" id="PTHR47958">
    <property type="entry name" value="ATP-DEPENDENT RNA HELICASE DBP3"/>
    <property type="match status" value="1"/>
</dbReference>
<dbReference type="InterPro" id="IPR044742">
    <property type="entry name" value="DEAD/DEAH_RhlB"/>
</dbReference>
<protein>
    <recommendedName>
        <fullName evidence="3">RNA helicase</fullName>
        <ecNumber evidence="3">3.6.4.13</ecNumber>
    </recommendedName>
</protein>
<keyword evidence="11" id="KW-0539">Nucleus</keyword>
<evidence type="ECO:0000256" key="12">
    <source>
        <dbReference type="ARBA" id="ARBA00037449"/>
    </source>
</evidence>
<organism evidence="17 18">
    <name type="scientific">Panicum hallii var. hallii</name>
    <dbReference type="NCBI Taxonomy" id="1504633"/>
    <lineage>
        <taxon>Eukaryota</taxon>
        <taxon>Viridiplantae</taxon>
        <taxon>Streptophyta</taxon>
        <taxon>Embryophyta</taxon>
        <taxon>Tracheophyta</taxon>
        <taxon>Spermatophyta</taxon>
        <taxon>Magnoliopsida</taxon>
        <taxon>Liliopsida</taxon>
        <taxon>Poales</taxon>
        <taxon>Poaceae</taxon>
        <taxon>PACMAD clade</taxon>
        <taxon>Panicoideae</taxon>
        <taxon>Panicodae</taxon>
        <taxon>Paniceae</taxon>
        <taxon>Panicinae</taxon>
        <taxon>Panicum</taxon>
        <taxon>Panicum sect. Panicum</taxon>
    </lineage>
</organism>
<dbReference type="Pfam" id="PF00271">
    <property type="entry name" value="Helicase_C"/>
    <property type="match status" value="1"/>
</dbReference>
<feature type="region of interest" description="Disordered" evidence="14">
    <location>
        <begin position="1"/>
        <end position="81"/>
    </location>
</feature>
<dbReference type="CDD" id="cd00268">
    <property type="entry name" value="DEADc"/>
    <property type="match status" value="1"/>
</dbReference>
<dbReference type="InterPro" id="IPR011545">
    <property type="entry name" value="DEAD/DEAH_box_helicase_dom"/>
</dbReference>
<feature type="domain" description="Helicase ATP-binding" evidence="15">
    <location>
        <begin position="120"/>
        <end position="297"/>
    </location>
</feature>
<gene>
    <name evidence="17" type="ORF">GQ55_2G098700</name>
</gene>
<dbReference type="GO" id="GO:0005524">
    <property type="term" value="F:ATP binding"/>
    <property type="evidence" value="ECO:0007669"/>
    <property type="project" value="UniProtKB-KW"/>
</dbReference>
<dbReference type="AlphaFoldDB" id="A0A2T7END0"/>
<keyword evidence="5" id="KW-0698">rRNA processing</keyword>
<proteinExistence type="inferred from homology"/>
<evidence type="ECO:0000256" key="13">
    <source>
        <dbReference type="RuleBase" id="RU000492"/>
    </source>
</evidence>